<evidence type="ECO:0000313" key="3">
    <source>
        <dbReference type="EMBL" id="MET3595107.1"/>
    </source>
</evidence>
<proteinExistence type="predicted"/>
<gene>
    <name evidence="3" type="ORF">ABID26_004519</name>
</gene>
<sequence length="119" mass="13824">MPRFTGKNKGDETTIKDLTELTHQERLVIGLERIKAERGLKNKDLAAMLGVTEGYMSQVIRGKRDVKLTMLDKMTRQFRVTTSDLFNVTEDDLRRPLLEESGRRRSKKKMTERRLPECA</sequence>
<dbReference type="InterPro" id="IPR001387">
    <property type="entry name" value="Cro/C1-type_HTH"/>
</dbReference>
<dbReference type="RefSeq" id="WP_354416422.1">
    <property type="nucleotide sequence ID" value="NZ_JBEPLM010000009.1"/>
</dbReference>
<dbReference type="Gene3D" id="1.10.260.40">
    <property type="entry name" value="lambda repressor-like DNA-binding domains"/>
    <property type="match status" value="1"/>
</dbReference>
<dbReference type="InterPro" id="IPR010982">
    <property type="entry name" value="Lambda_DNA-bd_dom_sf"/>
</dbReference>
<dbReference type="SUPFAM" id="SSF47413">
    <property type="entry name" value="lambda repressor-like DNA-binding domains"/>
    <property type="match status" value="1"/>
</dbReference>
<dbReference type="SMART" id="SM00530">
    <property type="entry name" value="HTH_XRE"/>
    <property type="match status" value="1"/>
</dbReference>
<feature type="region of interest" description="Disordered" evidence="1">
    <location>
        <begin position="96"/>
        <end position="119"/>
    </location>
</feature>
<keyword evidence="4" id="KW-1185">Reference proteome</keyword>
<evidence type="ECO:0000259" key="2">
    <source>
        <dbReference type="PROSITE" id="PS50943"/>
    </source>
</evidence>
<dbReference type="PROSITE" id="PS50943">
    <property type="entry name" value="HTH_CROC1"/>
    <property type="match status" value="1"/>
</dbReference>
<dbReference type="EMBL" id="JBEPLM010000009">
    <property type="protein sequence ID" value="MET3595107.1"/>
    <property type="molecule type" value="Genomic_DNA"/>
</dbReference>
<feature type="domain" description="HTH cro/C1-type" evidence="2">
    <location>
        <begin position="31"/>
        <end position="85"/>
    </location>
</feature>
<dbReference type="CDD" id="cd00093">
    <property type="entry name" value="HTH_XRE"/>
    <property type="match status" value="1"/>
</dbReference>
<evidence type="ECO:0000313" key="4">
    <source>
        <dbReference type="Proteomes" id="UP001549036"/>
    </source>
</evidence>
<evidence type="ECO:0000256" key="1">
    <source>
        <dbReference type="SAM" id="MobiDB-lite"/>
    </source>
</evidence>
<protein>
    <submittedName>
        <fullName evidence="3">Transcriptional regulator with XRE-family HTH domain</fullName>
    </submittedName>
</protein>
<dbReference type="Pfam" id="PF01381">
    <property type="entry name" value="HTH_3"/>
    <property type="match status" value="1"/>
</dbReference>
<organism evidence="3 4">
    <name type="scientific">Mesorhizobium shonense</name>
    <dbReference type="NCBI Taxonomy" id="1209948"/>
    <lineage>
        <taxon>Bacteria</taxon>
        <taxon>Pseudomonadati</taxon>
        <taxon>Pseudomonadota</taxon>
        <taxon>Alphaproteobacteria</taxon>
        <taxon>Hyphomicrobiales</taxon>
        <taxon>Phyllobacteriaceae</taxon>
        <taxon>Mesorhizobium</taxon>
    </lineage>
</organism>
<name>A0ABV2HWU5_9HYPH</name>
<accession>A0ABV2HWU5</accession>
<dbReference type="Proteomes" id="UP001549036">
    <property type="component" value="Unassembled WGS sequence"/>
</dbReference>
<comment type="caution">
    <text evidence="3">The sequence shown here is derived from an EMBL/GenBank/DDBJ whole genome shotgun (WGS) entry which is preliminary data.</text>
</comment>
<reference evidence="3 4" key="1">
    <citation type="submission" date="2024-06" db="EMBL/GenBank/DDBJ databases">
        <title>Genomic Encyclopedia of Type Strains, Phase IV (KMG-IV): sequencing the most valuable type-strain genomes for metagenomic binning, comparative biology and taxonomic classification.</title>
        <authorList>
            <person name="Goeker M."/>
        </authorList>
    </citation>
    <scope>NUCLEOTIDE SEQUENCE [LARGE SCALE GENOMIC DNA]</scope>
    <source>
        <strain evidence="3 4">DSM 29846</strain>
    </source>
</reference>